<dbReference type="Pfam" id="PF06226">
    <property type="entry name" value="DUF1007"/>
    <property type="match status" value="1"/>
</dbReference>
<evidence type="ECO:0000313" key="2">
    <source>
        <dbReference type="Proteomes" id="UP000001202"/>
    </source>
</evidence>
<gene>
    <name evidence="1" type="ordered locus">TPASS_0557</name>
</gene>
<name>A0A0H3BKQ9_TREPS</name>
<accession>A0A0H3BKQ9</accession>
<dbReference type="RefSeq" id="WP_010882004.1">
    <property type="nucleotide sequence ID" value="NC_010741.1"/>
</dbReference>
<dbReference type="PATRIC" id="fig|455434.6.peg.556"/>
<dbReference type="GeneID" id="93876327"/>
<dbReference type="KEGG" id="tpp:TPASS_0557"/>
<dbReference type="Proteomes" id="UP000001202">
    <property type="component" value="Chromosome"/>
</dbReference>
<organism evidence="1 2">
    <name type="scientific">Treponema pallidum subsp. pallidum (strain SS14)</name>
    <dbReference type="NCBI Taxonomy" id="455434"/>
    <lineage>
        <taxon>Bacteria</taxon>
        <taxon>Pseudomonadati</taxon>
        <taxon>Spirochaetota</taxon>
        <taxon>Spirochaetia</taxon>
        <taxon>Spirochaetales</taxon>
        <taxon>Treponemataceae</taxon>
        <taxon>Treponema</taxon>
    </lineage>
</organism>
<dbReference type="InterPro" id="IPR016537">
    <property type="entry name" value="UCP008159_ABC"/>
</dbReference>
<dbReference type="EMBL" id="CP000805">
    <property type="protein sequence ID" value="ACD70978.1"/>
    <property type="molecule type" value="Genomic_DNA"/>
</dbReference>
<reference evidence="1 2" key="1">
    <citation type="journal article" date="2008" name="BMC Microbiol.">
        <title>Complete genome sequence of Treponema pallidum ssp. pallidum strain SS14 determined with oligonucleotide arrays.</title>
        <authorList>
            <person name="Matejkova P."/>
            <person name="Strouhal M."/>
            <person name="Smajs D."/>
            <person name="Norris S.J."/>
            <person name="Palzkill T."/>
            <person name="Petrosino J.F."/>
            <person name="Sodergren E."/>
            <person name="Norton J.E."/>
            <person name="Singh J."/>
            <person name="Richmond T.A."/>
            <person name="Molla M.N."/>
            <person name="Albert T.J."/>
            <person name="Weinstock G.M."/>
        </authorList>
    </citation>
    <scope>NUCLEOTIDE SEQUENCE [LARGE SCALE GENOMIC DNA]</scope>
    <source>
        <strain evidence="1 2">SS14</strain>
    </source>
</reference>
<dbReference type="InterPro" id="IPR010412">
    <property type="entry name" value="DUF1007"/>
</dbReference>
<dbReference type="AlphaFoldDB" id="A0A0H3BKQ9"/>
<evidence type="ECO:0008006" key="3">
    <source>
        <dbReference type="Google" id="ProtNLM"/>
    </source>
</evidence>
<proteinExistence type="predicted"/>
<dbReference type="PIRSF" id="PIRSF008159">
    <property type="entry name" value="UCP008159_ABC"/>
    <property type="match status" value="1"/>
</dbReference>
<sequence length="237" mass="27762">MKKRMWRAVRTLLIICAGGTGALWAHPHVFIRTKVTFQWQKGVLQRAHITWEFDPFFSADIISGYDTNKDGLFDKKETQQVFENAFIHTKHYSFFTFIRSGESHARRARSQAARTSPQSVQHFSVSQKDGTLSYHFSIDLSSYQHAKSAPPGTRRTLYLALYDHSFFCDFRYAEHDTVRFVCDKARVQPSYEIVENRTAPVYYDPFDSIESTPQYEHWRPGLHTYYPKEILLRYTAP</sequence>
<protein>
    <recommendedName>
        <fullName evidence="3">DUF1007 family protein</fullName>
    </recommendedName>
</protein>
<evidence type="ECO:0000313" key="1">
    <source>
        <dbReference type="EMBL" id="ACD70978.1"/>
    </source>
</evidence>